<feature type="compositionally biased region" description="Basic residues" evidence="3">
    <location>
        <begin position="420"/>
        <end position="431"/>
    </location>
</feature>
<dbReference type="AlphaFoldDB" id="A0AAD4XBX8"/>
<evidence type="ECO:0000313" key="6">
    <source>
        <dbReference type="Proteomes" id="UP001202328"/>
    </source>
</evidence>
<feature type="compositionally biased region" description="Basic and acidic residues" evidence="3">
    <location>
        <begin position="334"/>
        <end position="386"/>
    </location>
</feature>
<evidence type="ECO:0000256" key="3">
    <source>
        <dbReference type="SAM" id="MobiDB-lite"/>
    </source>
</evidence>
<feature type="compositionally biased region" description="Basic and acidic residues" evidence="3">
    <location>
        <begin position="1"/>
        <end position="19"/>
    </location>
</feature>
<evidence type="ECO:0000256" key="2">
    <source>
        <dbReference type="PROSITE-ProRule" id="PRU01002"/>
    </source>
</evidence>
<comment type="caution">
    <text evidence="2">Lacks conserved residue(s) required for the propagation of feature annotation.</text>
</comment>
<feature type="compositionally biased region" description="Basic and acidic residues" evidence="3">
    <location>
        <begin position="409"/>
        <end position="419"/>
    </location>
</feature>
<comment type="caution">
    <text evidence="5">The sequence shown here is derived from an EMBL/GenBank/DDBJ whole genome shotgun (WGS) entry which is preliminary data.</text>
</comment>
<feature type="compositionally biased region" description="Low complexity" evidence="3">
    <location>
        <begin position="103"/>
        <end position="114"/>
    </location>
</feature>
<proteinExistence type="predicted"/>
<feature type="compositionally biased region" description="Gly residues" evidence="3">
    <location>
        <begin position="388"/>
        <end position="401"/>
    </location>
</feature>
<feature type="domain" description="WRC" evidence="4">
    <location>
        <begin position="49"/>
        <end position="95"/>
    </location>
</feature>
<feature type="region of interest" description="Disordered" evidence="3">
    <location>
        <begin position="1"/>
        <end position="40"/>
    </location>
</feature>
<dbReference type="Pfam" id="PF08879">
    <property type="entry name" value="WRC"/>
    <property type="match status" value="1"/>
</dbReference>
<evidence type="ECO:0000313" key="5">
    <source>
        <dbReference type="EMBL" id="KAI3900901.1"/>
    </source>
</evidence>
<feature type="region of interest" description="Disordered" evidence="3">
    <location>
        <begin position="81"/>
        <end position="114"/>
    </location>
</feature>
<dbReference type="Proteomes" id="UP001202328">
    <property type="component" value="Unassembled WGS sequence"/>
</dbReference>
<feature type="domain" description="WRC" evidence="4">
    <location>
        <begin position="243"/>
        <end position="293"/>
    </location>
</feature>
<evidence type="ECO:0000259" key="4">
    <source>
        <dbReference type="PROSITE" id="PS51667"/>
    </source>
</evidence>
<keyword evidence="6" id="KW-1185">Reference proteome</keyword>
<evidence type="ECO:0000256" key="1">
    <source>
        <dbReference type="ARBA" id="ARBA00023242"/>
    </source>
</evidence>
<reference evidence="5" key="1">
    <citation type="submission" date="2022-04" db="EMBL/GenBank/DDBJ databases">
        <title>A functionally conserved STORR gene fusion in Papaver species that diverged 16.8 million years ago.</title>
        <authorList>
            <person name="Catania T."/>
        </authorList>
    </citation>
    <scope>NUCLEOTIDE SEQUENCE</scope>
    <source>
        <strain evidence="5">S-188037</strain>
    </source>
</reference>
<dbReference type="PROSITE" id="PS51667">
    <property type="entry name" value="WRC"/>
    <property type="match status" value="2"/>
</dbReference>
<feature type="region of interest" description="Disordered" evidence="3">
    <location>
        <begin position="334"/>
        <end position="467"/>
    </location>
</feature>
<dbReference type="EMBL" id="JAJJMB010011671">
    <property type="protein sequence ID" value="KAI3900901.1"/>
    <property type="molecule type" value="Genomic_DNA"/>
</dbReference>
<organism evidence="5 6">
    <name type="scientific">Papaver atlanticum</name>
    <dbReference type="NCBI Taxonomy" id="357466"/>
    <lineage>
        <taxon>Eukaryota</taxon>
        <taxon>Viridiplantae</taxon>
        <taxon>Streptophyta</taxon>
        <taxon>Embryophyta</taxon>
        <taxon>Tracheophyta</taxon>
        <taxon>Spermatophyta</taxon>
        <taxon>Magnoliopsida</taxon>
        <taxon>Ranunculales</taxon>
        <taxon>Papaveraceae</taxon>
        <taxon>Papaveroideae</taxon>
        <taxon>Papaver</taxon>
    </lineage>
</organism>
<gene>
    <name evidence="5" type="ORF">MKW98_026468</name>
</gene>
<feature type="non-terminal residue" evidence="5">
    <location>
        <position position="1"/>
    </location>
</feature>
<dbReference type="InterPro" id="IPR014977">
    <property type="entry name" value="WRC_dom"/>
</dbReference>
<protein>
    <recommendedName>
        <fullName evidence="4">WRC domain-containing protein</fullName>
    </recommendedName>
</protein>
<keyword evidence="1" id="KW-0539">Nucleus</keyword>
<name>A0AAD4XBX8_9MAGN</name>
<sequence>MSEMEEKNQDQNHHQEQPHQQDVNTDLHPLPSPPPPATVNLIDTVTIIPPDSQRCRRNSGHSGWRCKNLSADNNLQYCQQHYDSRKNNPPKKKKKKLIESDYSPSPISNSISPIKLKIRRRRGVVDLDFGSSGGGGIGGCSRGGGGGGGSESADCCSEKRRRKTKKVDCPCCVEPRVSFSLDCFQKEHLRVELGDCVDLNMNHPPAAITHEPVTTVAAAAVTPTAHDLGFGSSGRNMEKVDVPPDELRCRRNDGVNWRCKNFWSSDNDLRYCDKHYTTRVIGLRRKSTPRKTTPRNVEWGIQTKSIASDLDLKVELVSEGEIRAKQIDSKVELESEDKSVDGNHVMEEDKPVDVVIEGDKPAEVVEEDKPADVIEGDKPVESENKGNGDAGGGDLGNGGGVEESNENVPKVENEVVQEIKKKKKKVKKSKRGQGGGGNGKSESEIKAKKKKKRKREREIHSISGLGTRVIDNSKPRKVMEGDRSVNGITIQQDRSVNEAAIQEATCDSDGVLEAFAEIAMKKQKVETKKKLELKRCSGEVKSTKSKERFVEMEKSLQHYKRKWLE</sequence>
<accession>A0AAD4XBX8</accession>